<evidence type="ECO:0000259" key="1">
    <source>
        <dbReference type="Pfam" id="PF07581"/>
    </source>
</evidence>
<dbReference type="InterPro" id="IPR011493">
    <property type="entry name" value="GLUG"/>
</dbReference>
<dbReference type="Gene3D" id="2.160.20.110">
    <property type="match status" value="6"/>
</dbReference>
<gene>
    <name evidence="2" type="ORF">MsAm2_01300</name>
</gene>
<protein>
    <recommendedName>
        <fullName evidence="1">GLUG domain-containing protein</fullName>
    </recommendedName>
</protein>
<keyword evidence="3" id="KW-1185">Reference proteome</keyword>
<dbReference type="Proteomes" id="UP001304970">
    <property type="component" value="Chromosome"/>
</dbReference>
<organism evidence="2 3">
    <name type="scientific">Methanolapillus ohkumae</name>
    <dbReference type="NCBI Taxonomy" id="3028298"/>
    <lineage>
        <taxon>Archaea</taxon>
        <taxon>Methanobacteriati</taxon>
        <taxon>Methanobacteriota</taxon>
        <taxon>Stenosarchaea group</taxon>
        <taxon>Methanomicrobia</taxon>
        <taxon>Methanosarcinales</taxon>
        <taxon>Methanosarcinaceae</taxon>
        <taxon>Methanolapillus</taxon>
    </lineage>
</organism>
<dbReference type="Pfam" id="PF07581">
    <property type="entry name" value="Glug"/>
    <property type="match status" value="1"/>
</dbReference>
<name>A0AA96V6F3_9EURY</name>
<dbReference type="GeneID" id="89227526"/>
<evidence type="ECO:0000313" key="2">
    <source>
        <dbReference type="EMBL" id="WNY26370.1"/>
    </source>
</evidence>
<proteinExistence type="predicted"/>
<feature type="domain" description="GLUG" evidence="1">
    <location>
        <begin position="1029"/>
        <end position="1052"/>
    </location>
</feature>
<accession>A0AA96V6F3</accession>
<dbReference type="RefSeq" id="WP_338097897.1">
    <property type="nucleotide sequence ID" value="NZ_CP131061.1"/>
</dbReference>
<evidence type="ECO:0000313" key="3">
    <source>
        <dbReference type="Proteomes" id="UP001304970"/>
    </source>
</evidence>
<sequence>MENKEKNKNYIKIAIVILIVILLALLFTTCLSFKDESDLLCSCAVSGQGSTGEGFIHKGDGGSGTPGPVVVTPGGNGTDPNIPPVDPPKPREFTAELYDYDNSTRTLRVLVESNETLSRPSEINTVIFENINDATDNGTGTVTGVVAYTPKPQTYLVSIQGVPLNTPEAAESYTYSISNGATTGTPGTVNYPFEDGTGAAGDPFTMEHIVQFDALRYFTNGNGSGLFFQLDTDLEYPDDWNNASNTYMRAGNDDSGWDPIGTDNGDISNINEEDGFDGSFDGDSHTLTKFYIDESDSDAIGIFGVVAEDSEIKNIKLDLTGQEIVGKDVVGGLVGLNNNGTIQNSSVVGGTIRGNECVGGLVGANAGSIKDSSAGSTDLPLSRINVIGLDSVGGFVGSNNEGTIATSFVVSQVSGTGTSSNPGKEIGGFIGYTSDGNLVLNNSSVNSSVTNTEYSSEVGGVIGRNINTTITHTEQLVYSEDITGLDHVGGFIGRNQGKIEGTSTKLIIVNGTITGNDCVGGVIGENYDNETSGMKYNGSSVSGNNSIGGLIGSNEYCSVSDSIVDSGDSANPVEITGNTNVGGFVGQNKDFGVTGPINNSNVNNTSVVGLVGVGGFIGDNNGTIESSAVGSSAVPVNVSGVNLVGGFIGVNNAGGIITTSTVVSDVTGTGTAATKGDYIGGFIGSNAADLTLTNSTVNSTLTTSNSNYVGGVFGGNWGTITINENTVLSKNIEALNFSGGFIGVNFGKINNVNTLAVNGTVEGDRYVGGLIGSNHGAALEKMTYNGTLVSGNTYVGGLIGSNVFNNAATDIISTSKVDSGNPASPAEIKGHSEVGGFIGNNNGTITTSTVVSKVVGTGMKTDDPKGMNIGGFIGNNSAALTLNNSTVNSTVTGTENSNNVGGVFGKNSGTIMPSETLVFSKYIAGNDNVGGFIGNNTGTVAGTASYTISTTRDVIGNNCIGGFIGMNSPTGVLNNVSSSGNVTGYTNVGGLVGQNGLNGWQGQGFIDNSSATGKEIKSTMMVPDLNLQTNVGGLVGQNFGSIRNSTSTGGKIMAGGNNVGGLIGFNTAYGALDNVSSSNEIDAENCNQAGGLIGWNTAKLPGKINDTDPITGTTLSASGDVKGLNRTGGLIGGSGNELSESGSTFYTTGNVIGNTDVGGLIGDAVGNVSTQTGDIYANGTVIGKINVGGLVGSSRSVENALYNGTSVTGESGIGGLIGYASGSVKDSSSVGDVSATGSGNSIGGLIGVFAPISVGCVIENSSSSGEVNAPSGTKVGGLVGALGRNDCTPRPYTSTIIESYSKSNVFGSGSVGGLVGEAVPNPGGITKINKSHAEGDVTGSGGGVGGLVGYVTKETVPGDNGFLIDECYASGIVGGKSGVGGLIGYGISSNISNSKFNGTSVTGESNVGGLVGYMSIDSGGDIKINNSYATGDVTGTAVSSSYAGGLVGGTAVTPTTQLIMDMCYASGDVSGNGYVGGLVGELIRGEISNSVALNPNVLGTGNIGRIGGPETDPSNVSYINNYGLNKMNPVPWTNEINGKNGEDVDSDDADTQGFFDGTGTIDGTTSTTLAWDFSSGGVWKWDASANRPILAWET</sequence>
<reference evidence="2 3" key="1">
    <citation type="submission" date="2023-07" db="EMBL/GenBank/DDBJ databases">
        <title>Closed genome sequence of Methanosarcinaceae archaeon Am2.</title>
        <authorList>
            <person name="Poehlein A."/>
            <person name="Protasov E."/>
            <person name="Platt K."/>
            <person name="Reeh H."/>
            <person name="Daniel R."/>
            <person name="Brune A."/>
        </authorList>
    </citation>
    <scope>NUCLEOTIDE SEQUENCE [LARGE SCALE GENOMIC DNA]</scope>
    <source>
        <strain evidence="2 3">Am2</strain>
    </source>
</reference>
<dbReference type="EMBL" id="CP131061">
    <property type="protein sequence ID" value="WNY26370.1"/>
    <property type="molecule type" value="Genomic_DNA"/>
</dbReference>